<dbReference type="PANTHER" id="PTHR15052:SF2">
    <property type="entry name" value="GENERAL TRANSCRIPTION FACTOR 3C POLYPEPTIDE 2"/>
    <property type="match status" value="1"/>
</dbReference>
<evidence type="ECO:0000256" key="2">
    <source>
        <dbReference type="ARBA" id="ARBA00023163"/>
    </source>
</evidence>
<feature type="region of interest" description="Disordered" evidence="4">
    <location>
        <begin position="677"/>
        <end position="696"/>
    </location>
</feature>
<dbReference type="OrthoDB" id="4703at2759"/>
<dbReference type="AlphaFoldDB" id="A0A067MGG8"/>
<evidence type="ECO:0000313" key="5">
    <source>
        <dbReference type="EMBL" id="KDQ10972.1"/>
    </source>
</evidence>
<evidence type="ECO:0000313" key="6">
    <source>
        <dbReference type="Proteomes" id="UP000027195"/>
    </source>
</evidence>
<keyword evidence="2" id="KW-0804">Transcription</keyword>
<dbReference type="GO" id="GO:0005634">
    <property type="term" value="C:nucleus"/>
    <property type="evidence" value="ECO:0007669"/>
    <property type="project" value="UniProtKB-SubCell"/>
</dbReference>
<dbReference type="HOGENOM" id="CLU_019415_0_0_1"/>
<dbReference type="Gene3D" id="2.130.10.10">
    <property type="entry name" value="YVTN repeat-like/Quinoprotein amine dehydrogenase"/>
    <property type="match status" value="1"/>
</dbReference>
<dbReference type="GO" id="GO:0006383">
    <property type="term" value="P:transcription by RNA polymerase III"/>
    <property type="evidence" value="ECO:0007669"/>
    <property type="project" value="TreeGrafter"/>
</dbReference>
<keyword evidence="3" id="KW-0539">Nucleus</keyword>
<name>A0A067MGG8_BOTB1</name>
<dbReference type="InterPro" id="IPR015943">
    <property type="entry name" value="WD40/YVTN_repeat-like_dom_sf"/>
</dbReference>
<dbReference type="Proteomes" id="UP000027195">
    <property type="component" value="Unassembled WGS sequence"/>
</dbReference>
<feature type="compositionally biased region" description="Acidic residues" evidence="4">
    <location>
        <begin position="683"/>
        <end position="696"/>
    </location>
</feature>
<sequence>MSGYGHLLAPTRSAPPRIHRGTTTLTHLRGALRRIQLYIRPGPGLRLTHRPLPFERERVARTTGVGEYAAVEGRLGRAWVSSIASGPVWELIEDRGWWKEVQGSLGMDGLEKIGGEELAKLWARPIVYGDVEFPQGWTILSRAEATPFLPCVISASPDKTITPPPPLSCSFGPFGNQKRVDLSMFETLQMDELFQDSKAHVLNAGGPVWGLDWCPVTTEFSAESDHTQYLAVATFPSFAHTPTTSSRLDRPAKAGIQIWSYGPSGSVAEGKVDVGKARCEMVLCIESGPANELKWCPMPSHDPLISGESDGPRKLGIVAGVFGDGSLSFYAVPHPSSIRHLQTDPEGPIFVHFPEPLLRIEIPEAGFVCLDWGNSELVAVGCTNGLVIFYLDRTRLFPLIAHRADRLNCAILPNHYISVHQSLVRSVAWVRAPPFDAQGLPLTECDPTTIASASYDGCLIMTDLRELGGFSLFRVRDLVTSVAYCSYAGSVVSADHENLIKSYAVAPLVFGKGHSVLQTRGPSWDISVSDFHPYVATASSDGTCSTSNSYKSPRKRGIVAKFIHTIYHIDYKRKTGEYRMLENFFPRVQPRRRPRLSPPSQAQLRSQPAPSLAEGSGSWPVEVGVHRVAWHNGAGMARSPLLASGTACGLVRIDWLEGRFFCDRMPYTNVQILRGEEGGAVAMDEDEEDSDSDEED</sequence>
<gene>
    <name evidence="5" type="ORF">BOTBODRAFT_115064</name>
</gene>
<proteinExistence type="predicted"/>
<evidence type="ECO:0000256" key="3">
    <source>
        <dbReference type="ARBA" id="ARBA00023242"/>
    </source>
</evidence>
<keyword evidence="6" id="KW-1185">Reference proteome</keyword>
<dbReference type="GO" id="GO:0000127">
    <property type="term" value="C:transcription factor TFIIIC complex"/>
    <property type="evidence" value="ECO:0007669"/>
    <property type="project" value="TreeGrafter"/>
</dbReference>
<dbReference type="PANTHER" id="PTHR15052">
    <property type="entry name" value="RNA POLYMERASE III TRANSCRIPTION INITIATION FACTOR COMPLEX SUBUNIT"/>
    <property type="match status" value="1"/>
</dbReference>
<protein>
    <submittedName>
        <fullName evidence="5">Uncharacterized protein</fullName>
    </submittedName>
</protein>
<accession>A0A067MGG8</accession>
<dbReference type="InParanoid" id="A0A067MGG8"/>
<dbReference type="EMBL" id="KL198062">
    <property type="protein sequence ID" value="KDQ10972.1"/>
    <property type="molecule type" value="Genomic_DNA"/>
</dbReference>
<dbReference type="STRING" id="930990.A0A067MGG8"/>
<dbReference type="FunCoup" id="A0A067MGG8">
    <property type="interactions" value="3"/>
</dbReference>
<organism evidence="5 6">
    <name type="scientific">Botryobasidium botryosum (strain FD-172 SS1)</name>
    <dbReference type="NCBI Taxonomy" id="930990"/>
    <lineage>
        <taxon>Eukaryota</taxon>
        <taxon>Fungi</taxon>
        <taxon>Dikarya</taxon>
        <taxon>Basidiomycota</taxon>
        <taxon>Agaricomycotina</taxon>
        <taxon>Agaricomycetes</taxon>
        <taxon>Cantharellales</taxon>
        <taxon>Botryobasidiaceae</taxon>
        <taxon>Botryobasidium</taxon>
    </lineage>
</organism>
<evidence type="ECO:0000256" key="1">
    <source>
        <dbReference type="ARBA" id="ARBA00004123"/>
    </source>
</evidence>
<reference evidence="6" key="1">
    <citation type="journal article" date="2014" name="Proc. Natl. Acad. Sci. U.S.A.">
        <title>Extensive sampling of basidiomycete genomes demonstrates inadequacy of the white-rot/brown-rot paradigm for wood decay fungi.</title>
        <authorList>
            <person name="Riley R."/>
            <person name="Salamov A.A."/>
            <person name="Brown D.W."/>
            <person name="Nagy L.G."/>
            <person name="Floudas D."/>
            <person name="Held B.W."/>
            <person name="Levasseur A."/>
            <person name="Lombard V."/>
            <person name="Morin E."/>
            <person name="Otillar R."/>
            <person name="Lindquist E.A."/>
            <person name="Sun H."/>
            <person name="LaButti K.M."/>
            <person name="Schmutz J."/>
            <person name="Jabbour D."/>
            <person name="Luo H."/>
            <person name="Baker S.E."/>
            <person name="Pisabarro A.G."/>
            <person name="Walton J.D."/>
            <person name="Blanchette R.A."/>
            <person name="Henrissat B."/>
            <person name="Martin F."/>
            <person name="Cullen D."/>
            <person name="Hibbett D.S."/>
            <person name="Grigoriev I.V."/>
        </authorList>
    </citation>
    <scope>NUCLEOTIDE SEQUENCE [LARGE SCALE GENOMIC DNA]</scope>
    <source>
        <strain evidence="6">FD-172 SS1</strain>
    </source>
</reference>
<dbReference type="SUPFAM" id="SSF50978">
    <property type="entry name" value="WD40 repeat-like"/>
    <property type="match status" value="1"/>
</dbReference>
<evidence type="ECO:0000256" key="4">
    <source>
        <dbReference type="SAM" id="MobiDB-lite"/>
    </source>
</evidence>
<feature type="region of interest" description="Disordered" evidence="4">
    <location>
        <begin position="589"/>
        <end position="617"/>
    </location>
</feature>
<dbReference type="InterPro" id="IPR036322">
    <property type="entry name" value="WD40_repeat_dom_sf"/>
</dbReference>
<dbReference type="InterPro" id="IPR052416">
    <property type="entry name" value="GTF3C_component"/>
</dbReference>
<comment type="subcellular location">
    <subcellularLocation>
        <location evidence="1">Nucleus</location>
    </subcellularLocation>
</comment>